<evidence type="ECO:0000256" key="2">
    <source>
        <dbReference type="ARBA" id="ARBA00022741"/>
    </source>
</evidence>
<feature type="short sequence motif" description="Q motif" evidence="6">
    <location>
        <begin position="183"/>
        <end position="211"/>
    </location>
</feature>
<dbReference type="InterPro" id="IPR027417">
    <property type="entry name" value="P-loop_NTPase"/>
</dbReference>
<evidence type="ECO:0000256" key="4">
    <source>
        <dbReference type="ARBA" id="ARBA00022806"/>
    </source>
</evidence>
<dbReference type="InterPro" id="IPR001650">
    <property type="entry name" value="Helicase_C-like"/>
</dbReference>
<keyword evidence="5" id="KW-0067">ATP-binding</keyword>
<dbReference type="AlphaFoldDB" id="A0A1I8AQ67"/>
<keyword evidence="2" id="KW-0547">Nucleotide-binding</keyword>
<dbReference type="InterPro" id="IPR014014">
    <property type="entry name" value="RNA_helicase_DEAD_Q_motif"/>
</dbReference>
<dbReference type="Pfam" id="PF00270">
    <property type="entry name" value="DEAD"/>
    <property type="match status" value="1"/>
</dbReference>
<feature type="compositionally biased region" description="Basic and acidic residues" evidence="7">
    <location>
        <begin position="107"/>
        <end position="119"/>
    </location>
</feature>
<evidence type="ECO:0000256" key="6">
    <source>
        <dbReference type="PROSITE-ProRule" id="PRU00552"/>
    </source>
</evidence>
<keyword evidence="4" id="KW-0347">Helicase</keyword>
<name>A0A1I8AQ67_9BILA</name>
<dbReference type="Pfam" id="PF00271">
    <property type="entry name" value="Helicase_C"/>
    <property type="match status" value="1"/>
</dbReference>
<dbReference type="SMART" id="SM00490">
    <property type="entry name" value="HELICc"/>
    <property type="match status" value="1"/>
</dbReference>
<dbReference type="EC" id="3.6.4.13" evidence="1"/>
<dbReference type="GO" id="GO:0003724">
    <property type="term" value="F:RNA helicase activity"/>
    <property type="evidence" value="ECO:0007669"/>
    <property type="project" value="UniProtKB-EC"/>
</dbReference>
<evidence type="ECO:0000256" key="1">
    <source>
        <dbReference type="ARBA" id="ARBA00012552"/>
    </source>
</evidence>
<keyword evidence="11" id="KW-1185">Reference proteome</keyword>
<feature type="domain" description="Helicase ATP-binding" evidence="8">
    <location>
        <begin position="214"/>
        <end position="395"/>
    </location>
</feature>
<evidence type="ECO:0000259" key="10">
    <source>
        <dbReference type="PROSITE" id="PS51195"/>
    </source>
</evidence>
<dbReference type="InterPro" id="IPR014001">
    <property type="entry name" value="Helicase_ATP-bd"/>
</dbReference>
<organism evidence="11 12">
    <name type="scientific">Steinernema glaseri</name>
    <dbReference type="NCBI Taxonomy" id="37863"/>
    <lineage>
        <taxon>Eukaryota</taxon>
        <taxon>Metazoa</taxon>
        <taxon>Ecdysozoa</taxon>
        <taxon>Nematoda</taxon>
        <taxon>Chromadorea</taxon>
        <taxon>Rhabditida</taxon>
        <taxon>Tylenchina</taxon>
        <taxon>Panagrolaimomorpha</taxon>
        <taxon>Strongyloidoidea</taxon>
        <taxon>Steinernematidae</taxon>
        <taxon>Steinernema</taxon>
    </lineage>
</organism>
<dbReference type="Gene3D" id="3.40.50.300">
    <property type="entry name" value="P-loop containing nucleotide triphosphate hydrolases"/>
    <property type="match status" value="2"/>
</dbReference>
<evidence type="ECO:0000313" key="12">
    <source>
        <dbReference type="WBParaSite" id="L893_g7748.t1"/>
    </source>
</evidence>
<sequence>MDPAEAITALMVGIPVKGDPEMIVTVPLDFKDLQRTTVVRITEIMNVRTSQLEIDSRLLQENERSRYQQPDPVTSRPIYEAERPRRAQFGEDNVNRRTAEVLGPYQEKARRFQEAEAGRQRQQNGEHSQDQAVRKPPSSYVPRDVDVDELFIADKECASQSTLDTDDIIFEDNTEPSDFVPFKTWKDANLPEALMTNIRNCGYKEPRNIQAFTMPLIENDHDVLGQAETGSGKSAAFLLPIIKHCMITKKKDDLLAGAPVALIICPTRELVSQLYDQGRKFATGCNVQVQRAYGEFKVYENARQIRLGCDILVATVGRLKQFVDDGTVKFDNLTYLVLDEADHLIETNHYDSLLDIIRHPKFPDISHRQTLLFSATFSAEVEGVATKILRSERKVIISNRRKTSANTKITQEFRMVKKDQKKDELLKMLKDEQQKNGSIKRTIVFVQMKRQADVLAAFISMADIKATTIHGDRSQQLREEALRDFKGNTRVLVTTDVCARGIDILDLDHVVNFDLPNDKTTYIHRIGRTGRTREGLATSFIDPTDSQDQQISRDLIEIAAEAGQEVPPFLVKLADEGCEENGEE</sequence>
<evidence type="ECO:0000259" key="9">
    <source>
        <dbReference type="PROSITE" id="PS51194"/>
    </source>
</evidence>
<dbReference type="SUPFAM" id="SSF52540">
    <property type="entry name" value="P-loop containing nucleoside triphosphate hydrolases"/>
    <property type="match status" value="1"/>
</dbReference>
<feature type="compositionally biased region" description="Basic and acidic residues" evidence="7">
    <location>
        <begin position="79"/>
        <end position="99"/>
    </location>
</feature>
<dbReference type="Proteomes" id="UP000095287">
    <property type="component" value="Unplaced"/>
</dbReference>
<protein>
    <recommendedName>
        <fullName evidence="1">RNA helicase</fullName>
        <ecNumber evidence="1">3.6.4.13</ecNumber>
    </recommendedName>
</protein>
<evidence type="ECO:0000313" key="11">
    <source>
        <dbReference type="Proteomes" id="UP000095287"/>
    </source>
</evidence>
<reference evidence="12" key="1">
    <citation type="submission" date="2016-11" db="UniProtKB">
        <authorList>
            <consortium name="WormBaseParasite"/>
        </authorList>
    </citation>
    <scope>IDENTIFICATION</scope>
</reference>
<accession>A0A1I8AQ67</accession>
<feature type="domain" description="DEAD-box RNA helicase Q" evidence="10">
    <location>
        <begin position="183"/>
        <end position="211"/>
    </location>
</feature>
<feature type="region of interest" description="Disordered" evidence="7">
    <location>
        <begin position="62"/>
        <end position="142"/>
    </location>
</feature>
<dbReference type="WBParaSite" id="L893_g7748.t1">
    <property type="protein sequence ID" value="L893_g7748.t1"/>
    <property type="gene ID" value="L893_g7748"/>
</dbReference>
<dbReference type="GO" id="GO:0003676">
    <property type="term" value="F:nucleic acid binding"/>
    <property type="evidence" value="ECO:0007669"/>
    <property type="project" value="InterPro"/>
</dbReference>
<evidence type="ECO:0000256" key="3">
    <source>
        <dbReference type="ARBA" id="ARBA00022801"/>
    </source>
</evidence>
<dbReference type="GO" id="GO:0005524">
    <property type="term" value="F:ATP binding"/>
    <property type="evidence" value="ECO:0007669"/>
    <property type="project" value="UniProtKB-KW"/>
</dbReference>
<dbReference type="PROSITE" id="PS51192">
    <property type="entry name" value="HELICASE_ATP_BIND_1"/>
    <property type="match status" value="1"/>
</dbReference>
<dbReference type="PROSITE" id="PS51195">
    <property type="entry name" value="Q_MOTIF"/>
    <property type="match status" value="1"/>
</dbReference>
<feature type="domain" description="Helicase C-terminal" evidence="9">
    <location>
        <begin position="421"/>
        <end position="574"/>
    </location>
</feature>
<evidence type="ECO:0000259" key="8">
    <source>
        <dbReference type="PROSITE" id="PS51192"/>
    </source>
</evidence>
<dbReference type="GO" id="GO:0016787">
    <property type="term" value="F:hydrolase activity"/>
    <property type="evidence" value="ECO:0007669"/>
    <property type="project" value="UniProtKB-KW"/>
</dbReference>
<dbReference type="PROSITE" id="PS51194">
    <property type="entry name" value="HELICASE_CTER"/>
    <property type="match status" value="1"/>
</dbReference>
<dbReference type="InterPro" id="IPR011545">
    <property type="entry name" value="DEAD/DEAH_box_helicase_dom"/>
</dbReference>
<proteinExistence type="predicted"/>
<keyword evidence="3" id="KW-0378">Hydrolase</keyword>
<dbReference type="SMART" id="SM00487">
    <property type="entry name" value="DEXDc"/>
    <property type="match status" value="1"/>
</dbReference>
<evidence type="ECO:0000256" key="5">
    <source>
        <dbReference type="ARBA" id="ARBA00022840"/>
    </source>
</evidence>
<dbReference type="CDD" id="cd18787">
    <property type="entry name" value="SF2_C_DEAD"/>
    <property type="match status" value="1"/>
</dbReference>
<evidence type="ECO:0000256" key="7">
    <source>
        <dbReference type="SAM" id="MobiDB-lite"/>
    </source>
</evidence>
<dbReference type="PANTHER" id="PTHR47958">
    <property type="entry name" value="ATP-DEPENDENT RNA HELICASE DBP3"/>
    <property type="match status" value="1"/>
</dbReference>